<dbReference type="Pfam" id="PF13511">
    <property type="entry name" value="DUF4124"/>
    <property type="match status" value="1"/>
</dbReference>
<keyword evidence="4" id="KW-1185">Reference proteome</keyword>
<feature type="domain" description="DUF4124" evidence="2">
    <location>
        <begin position="14"/>
        <end position="76"/>
    </location>
</feature>
<protein>
    <submittedName>
        <fullName evidence="3">DUF4124 domain-containing protein</fullName>
    </submittedName>
</protein>
<evidence type="ECO:0000313" key="4">
    <source>
        <dbReference type="Proteomes" id="UP000535589"/>
    </source>
</evidence>
<evidence type="ECO:0000256" key="1">
    <source>
        <dbReference type="SAM" id="SignalP"/>
    </source>
</evidence>
<dbReference type="Proteomes" id="UP000535589">
    <property type="component" value="Unassembled WGS sequence"/>
</dbReference>
<dbReference type="RefSeq" id="WP_168836770.1">
    <property type="nucleotide sequence ID" value="NZ_JABAIK010000011.1"/>
</dbReference>
<proteinExistence type="predicted"/>
<feature type="chain" id="PRO_5031402256" evidence="1">
    <location>
        <begin position="24"/>
        <end position="170"/>
    </location>
</feature>
<reference evidence="3 4" key="1">
    <citation type="submission" date="2020-04" db="EMBL/GenBank/DDBJ databases">
        <title>Vibrio sp. SM6, a novel species isolated from seawater.</title>
        <authorList>
            <person name="Wang X."/>
        </authorList>
    </citation>
    <scope>NUCLEOTIDE SEQUENCE [LARGE SCALE GENOMIC DNA]</scope>
    <source>
        <strain evidence="3 4">SM6</strain>
    </source>
</reference>
<keyword evidence="1" id="KW-0732">Signal</keyword>
<feature type="signal peptide" evidence="1">
    <location>
        <begin position="1"/>
        <end position="23"/>
    </location>
</feature>
<gene>
    <name evidence="3" type="ORF">HGP28_12300</name>
</gene>
<accession>A0A7X8YHF4</accession>
<comment type="caution">
    <text evidence="3">The sequence shown here is derived from an EMBL/GenBank/DDBJ whole genome shotgun (WGS) entry which is preliminary data.</text>
</comment>
<dbReference type="AlphaFoldDB" id="A0A7X8YHF4"/>
<evidence type="ECO:0000259" key="2">
    <source>
        <dbReference type="Pfam" id="PF13511"/>
    </source>
</evidence>
<evidence type="ECO:0000313" key="3">
    <source>
        <dbReference type="EMBL" id="NLS13674.1"/>
    </source>
</evidence>
<sequence>MFRLCRTIACFVLALCTSLLSYANPIYTWVDEHGTRHFSDTPAPNATLVSLAEAEPSKIEASSIQTPPEVTPSNPQNSVSLLVPHQAQTIRNNLGVITVRVQTERPLAQDAHLQLLFDGRRYGAPQTKTQWQLTNIDRGTHTIEVQLFQGGKLIASTPSITVFLHRASIQ</sequence>
<name>A0A7X8YHF4_9VIBR</name>
<dbReference type="InterPro" id="IPR025392">
    <property type="entry name" value="DUF4124"/>
</dbReference>
<organism evidence="3 4">
    <name type="scientific">Vibrio agarilyticus</name>
    <dbReference type="NCBI Taxonomy" id="2726741"/>
    <lineage>
        <taxon>Bacteria</taxon>
        <taxon>Pseudomonadati</taxon>
        <taxon>Pseudomonadota</taxon>
        <taxon>Gammaproteobacteria</taxon>
        <taxon>Vibrionales</taxon>
        <taxon>Vibrionaceae</taxon>
        <taxon>Vibrio</taxon>
    </lineage>
</organism>
<dbReference type="EMBL" id="JABAIK010000011">
    <property type="protein sequence ID" value="NLS13674.1"/>
    <property type="molecule type" value="Genomic_DNA"/>
</dbReference>